<keyword evidence="1" id="KW-0732">Signal</keyword>
<name>A0A8J3EE45_9PROT</name>
<reference evidence="3 4" key="1">
    <citation type="journal article" date="2014" name="Int. J. Syst. Evol. Microbiol.">
        <title>Complete genome sequence of Corynebacterium casei LMG S-19264T (=DSM 44701T), isolated from a smear-ripened cheese.</title>
        <authorList>
            <consortium name="US DOE Joint Genome Institute (JGI-PGF)"/>
            <person name="Walter F."/>
            <person name="Albersmeier A."/>
            <person name="Kalinowski J."/>
            <person name="Ruckert C."/>
        </authorList>
    </citation>
    <scope>NUCLEOTIDE SEQUENCE [LARGE SCALE GENOMIC DNA]</scope>
    <source>
        <strain evidence="3 4">CGMCC 1.16330</strain>
    </source>
</reference>
<proteinExistence type="predicted"/>
<protein>
    <submittedName>
        <fullName evidence="3">Transporter</fullName>
    </submittedName>
</protein>
<feature type="region of interest" description="Disordered" evidence="2">
    <location>
        <begin position="17"/>
        <end position="43"/>
    </location>
</feature>
<dbReference type="Proteomes" id="UP000597507">
    <property type="component" value="Unassembled WGS sequence"/>
</dbReference>
<dbReference type="InterPro" id="IPR038404">
    <property type="entry name" value="TRAP_DctP_sf"/>
</dbReference>
<keyword evidence="4" id="KW-1185">Reference proteome</keyword>
<evidence type="ECO:0000313" key="3">
    <source>
        <dbReference type="EMBL" id="GGG36887.1"/>
    </source>
</evidence>
<accession>A0A8J3EE45</accession>
<dbReference type="AlphaFoldDB" id="A0A8J3EE45"/>
<dbReference type="PANTHER" id="PTHR33376">
    <property type="match status" value="1"/>
</dbReference>
<comment type="caution">
    <text evidence="3">The sequence shown here is derived from an EMBL/GenBank/DDBJ whole genome shotgun (WGS) entry which is preliminary data.</text>
</comment>
<dbReference type="InterPro" id="IPR018389">
    <property type="entry name" value="DctP_fam"/>
</dbReference>
<evidence type="ECO:0000313" key="4">
    <source>
        <dbReference type="Proteomes" id="UP000597507"/>
    </source>
</evidence>
<evidence type="ECO:0000256" key="1">
    <source>
        <dbReference type="ARBA" id="ARBA00022729"/>
    </source>
</evidence>
<dbReference type="EMBL" id="BMKS01000007">
    <property type="protein sequence ID" value="GGG36887.1"/>
    <property type="molecule type" value="Genomic_DNA"/>
</dbReference>
<sequence length="372" mass="39380">MAVACAAPRIGGGFAAAGGGGDGAAAERQAPSQADPPPGRPAPAAVAAPLRLRVVGGLADVSQYVRYEEPFWRHRIPEVTGGRVLPEIAPFDRSGIRGPEMLQLVRLGVVPFGTALLALTSSEEPEFNAADLPGINPDIAALRRTVALYRPHLAALLAERYGIELLAVYTYPAQVVFCRRPFGGLADLAGRRIRTSSVAQSELVAAIGGIPIVTSFAETMAAIRSGVVECAITGTLSGNAIGLHEVTTHVHAMAINWGLSVFGANRAAWAALPRDLQELLRREIADLERAIWDAADRETDDGLACNAGRPDCRAGRPGRMTIVPVTPADDARRQRLVTEAVLPRWVQRCGLDCVAAWNARLGPALGILARPE</sequence>
<dbReference type="GO" id="GO:0055085">
    <property type="term" value="P:transmembrane transport"/>
    <property type="evidence" value="ECO:0007669"/>
    <property type="project" value="InterPro"/>
</dbReference>
<dbReference type="Pfam" id="PF03480">
    <property type="entry name" value="DctP"/>
    <property type="match status" value="1"/>
</dbReference>
<dbReference type="CDD" id="cd13602">
    <property type="entry name" value="PBP2_TRAP_BpDctp6_7"/>
    <property type="match status" value="1"/>
</dbReference>
<feature type="compositionally biased region" description="Low complexity" evidence="2">
    <location>
        <begin position="24"/>
        <end position="33"/>
    </location>
</feature>
<dbReference type="NCBIfam" id="NF037995">
    <property type="entry name" value="TRAP_S1"/>
    <property type="match status" value="1"/>
</dbReference>
<dbReference type="PANTHER" id="PTHR33376:SF4">
    <property type="entry name" value="SIALIC ACID-BINDING PERIPLASMIC PROTEIN SIAP"/>
    <property type="match status" value="1"/>
</dbReference>
<gene>
    <name evidence="3" type="ORF">GCM10010964_25870</name>
</gene>
<evidence type="ECO:0000256" key="2">
    <source>
        <dbReference type="SAM" id="MobiDB-lite"/>
    </source>
</evidence>
<dbReference type="Gene3D" id="3.40.190.170">
    <property type="entry name" value="Bacterial extracellular solute-binding protein, family 7"/>
    <property type="match status" value="1"/>
</dbReference>
<organism evidence="3 4">
    <name type="scientific">Caldovatus sediminis</name>
    <dbReference type="NCBI Taxonomy" id="2041189"/>
    <lineage>
        <taxon>Bacteria</taxon>
        <taxon>Pseudomonadati</taxon>
        <taxon>Pseudomonadota</taxon>
        <taxon>Alphaproteobacteria</taxon>
        <taxon>Acetobacterales</taxon>
        <taxon>Roseomonadaceae</taxon>
        <taxon>Caldovatus</taxon>
    </lineage>
</organism>